<dbReference type="PANTHER" id="PTHR43640:SF1">
    <property type="entry name" value="THIOREDOXIN-DEPENDENT PEROXIREDOXIN"/>
    <property type="match status" value="1"/>
</dbReference>
<organism evidence="2 3">
    <name type="scientific">Dawidia cretensis</name>
    <dbReference type="NCBI Taxonomy" id="2782350"/>
    <lineage>
        <taxon>Bacteria</taxon>
        <taxon>Pseudomonadati</taxon>
        <taxon>Bacteroidota</taxon>
        <taxon>Cytophagia</taxon>
        <taxon>Cytophagales</taxon>
        <taxon>Chryseotaleaceae</taxon>
        <taxon>Dawidia</taxon>
    </lineage>
</organism>
<keyword evidence="3" id="KW-1185">Reference proteome</keyword>
<dbReference type="Pfam" id="PF00578">
    <property type="entry name" value="AhpC-TSA"/>
    <property type="match status" value="1"/>
</dbReference>
<evidence type="ECO:0000313" key="3">
    <source>
        <dbReference type="Proteomes" id="UP001319080"/>
    </source>
</evidence>
<comment type="caution">
    <text evidence="2">The sequence shown here is derived from an EMBL/GenBank/DDBJ whole genome shotgun (WGS) entry which is preliminary data.</text>
</comment>
<dbReference type="Gene3D" id="3.40.30.10">
    <property type="entry name" value="Glutaredoxin"/>
    <property type="match status" value="1"/>
</dbReference>
<proteinExistence type="predicted"/>
<dbReference type="RefSeq" id="WP_254082541.1">
    <property type="nucleotide sequence ID" value="NZ_JAHESE010000001.1"/>
</dbReference>
<dbReference type="InterPro" id="IPR013766">
    <property type="entry name" value="Thioredoxin_domain"/>
</dbReference>
<dbReference type="InterPro" id="IPR047262">
    <property type="entry name" value="PRX-like1"/>
</dbReference>
<dbReference type="PANTHER" id="PTHR43640">
    <property type="entry name" value="OS07G0260300 PROTEIN"/>
    <property type="match status" value="1"/>
</dbReference>
<dbReference type="GO" id="GO:0016209">
    <property type="term" value="F:antioxidant activity"/>
    <property type="evidence" value="ECO:0007669"/>
    <property type="project" value="InterPro"/>
</dbReference>
<dbReference type="AlphaFoldDB" id="A0AAP2DT65"/>
<name>A0AAP2DT65_9BACT</name>
<evidence type="ECO:0000313" key="2">
    <source>
        <dbReference type="EMBL" id="MBT1706960.1"/>
    </source>
</evidence>
<sequence>MKIQSIAWTLAVFSLLIFFAGRPPGYQVGDTVATFKLKNVDGKMVSLSDYQSGKGLIVVFDCNTCPFSKAYNDRIQALNKKYAAQGFPLVAINANSPELSPGDSFDNMVALAKREKYDFPYLVDESQGVARAFGASNTPHVFVLKKEGNDFKVAYIGAIDNNSRDADAAEKKYVEEAIQALLANKPVPTERTKAIGCGIKWKNV</sequence>
<evidence type="ECO:0000259" key="1">
    <source>
        <dbReference type="PROSITE" id="PS51352"/>
    </source>
</evidence>
<feature type="domain" description="Thioredoxin" evidence="1">
    <location>
        <begin position="26"/>
        <end position="183"/>
    </location>
</feature>
<dbReference type="EMBL" id="JAHESE010000001">
    <property type="protein sequence ID" value="MBT1706960.1"/>
    <property type="molecule type" value="Genomic_DNA"/>
</dbReference>
<dbReference type="PROSITE" id="PS51352">
    <property type="entry name" value="THIOREDOXIN_2"/>
    <property type="match status" value="1"/>
</dbReference>
<dbReference type="InterPro" id="IPR036249">
    <property type="entry name" value="Thioredoxin-like_sf"/>
</dbReference>
<gene>
    <name evidence="2" type="ORF">KK062_01935</name>
</gene>
<dbReference type="InterPro" id="IPR000866">
    <property type="entry name" value="AhpC/TSA"/>
</dbReference>
<dbReference type="CDD" id="cd02969">
    <property type="entry name" value="PRX_like1"/>
    <property type="match status" value="1"/>
</dbReference>
<accession>A0AAP2DT65</accession>
<dbReference type="SUPFAM" id="SSF52833">
    <property type="entry name" value="Thioredoxin-like"/>
    <property type="match status" value="1"/>
</dbReference>
<dbReference type="Proteomes" id="UP001319080">
    <property type="component" value="Unassembled WGS sequence"/>
</dbReference>
<dbReference type="GO" id="GO:0016491">
    <property type="term" value="F:oxidoreductase activity"/>
    <property type="evidence" value="ECO:0007669"/>
    <property type="project" value="InterPro"/>
</dbReference>
<reference evidence="2 3" key="1">
    <citation type="submission" date="2021-05" db="EMBL/GenBank/DDBJ databases">
        <title>A Polyphasic approach of four new species of the genus Ohtaekwangia: Ohtaekwangia histidinii sp. nov., Ohtaekwangia cretensis sp. nov., Ohtaekwangia indiensis sp. nov., Ohtaekwangia reichenbachii sp. nov. from diverse environment.</title>
        <authorList>
            <person name="Octaviana S."/>
        </authorList>
    </citation>
    <scope>NUCLEOTIDE SEQUENCE [LARGE SCALE GENOMIC DNA]</scope>
    <source>
        <strain evidence="2 3">PWU5</strain>
    </source>
</reference>
<protein>
    <submittedName>
        <fullName evidence="2">Thioredoxin family protein</fullName>
    </submittedName>
</protein>